<evidence type="ECO:0000313" key="2">
    <source>
        <dbReference type="EMBL" id="SIT16565.1"/>
    </source>
</evidence>
<gene>
    <name evidence="2" type="ORF">SAMN05421759_12421</name>
</gene>
<reference evidence="3" key="1">
    <citation type="submission" date="2017-01" db="EMBL/GenBank/DDBJ databases">
        <authorList>
            <person name="Varghese N."/>
            <person name="Submissions S."/>
        </authorList>
    </citation>
    <scope>NUCLEOTIDE SEQUENCE [LARGE SCALE GENOMIC DNA]</scope>
    <source>
        <strain evidence="3">DSM 29430</strain>
    </source>
</reference>
<dbReference type="OrthoDB" id="9806994at2"/>
<dbReference type="RefSeq" id="WP_076451069.1">
    <property type="nucleotide sequence ID" value="NZ_FTOQ01000024.1"/>
</dbReference>
<dbReference type="EMBL" id="FTOQ01000024">
    <property type="protein sequence ID" value="SIT16565.1"/>
    <property type="molecule type" value="Genomic_DNA"/>
</dbReference>
<evidence type="ECO:0000313" key="3">
    <source>
        <dbReference type="Proteomes" id="UP000186684"/>
    </source>
</evidence>
<keyword evidence="3" id="KW-1185">Reference proteome</keyword>
<protein>
    <submittedName>
        <fullName evidence="2">Helix-turn-helix domain-containing protein</fullName>
    </submittedName>
</protein>
<dbReference type="SUPFAM" id="SSF46955">
    <property type="entry name" value="Putative DNA-binding domain"/>
    <property type="match status" value="1"/>
</dbReference>
<dbReference type="Proteomes" id="UP000186684">
    <property type="component" value="Unassembled WGS sequence"/>
</dbReference>
<dbReference type="AlphaFoldDB" id="A0A1N7Q175"/>
<name>A0A1N7Q175_9RHOB</name>
<sequence length="66" mass="7793">MSEVCLSQIELAARWKISHRTLERWRWAQEGPRYLKIGGRVVYRVSDVEAFEREVQSFPDELPAES</sequence>
<evidence type="ECO:0000259" key="1">
    <source>
        <dbReference type="Pfam" id="PF12728"/>
    </source>
</evidence>
<dbReference type="InterPro" id="IPR009061">
    <property type="entry name" value="DNA-bd_dom_put_sf"/>
</dbReference>
<organism evidence="2 3">
    <name type="scientific">Roseivivax lentus</name>
    <dbReference type="NCBI Taxonomy" id="633194"/>
    <lineage>
        <taxon>Bacteria</taxon>
        <taxon>Pseudomonadati</taxon>
        <taxon>Pseudomonadota</taxon>
        <taxon>Alphaproteobacteria</taxon>
        <taxon>Rhodobacterales</taxon>
        <taxon>Roseobacteraceae</taxon>
        <taxon>Roseivivax</taxon>
    </lineage>
</organism>
<proteinExistence type="predicted"/>
<dbReference type="STRING" id="633194.SAMN05421759_12421"/>
<accession>A0A1N7Q175</accession>
<feature type="domain" description="Helix-turn-helix" evidence="1">
    <location>
        <begin position="10"/>
        <end position="51"/>
    </location>
</feature>
<dbReference type="Pfam" id="PF12728">
    <property type="entry name" value="HTH_17"/>
    <property type="match status" value="1"/>
</dbReference>
<dbReference type="InterPro" id="IPR041657">
    <property type="entry name" value="HTH_17"/>
</dbReference>